<dbReference type="Proteomes" id="UP000183287">
    <property type="component" value="Unassembled WGS sequence"/>
</dbReference>
<evidence type="ECO:0008006" key="4">
    <source>
        <dbReference type="Google" id="ProtNLM"/>
    </source>
</evidence>
<evidence type="ECO:0000256" key="1">
    <source>
        <dbReference type="SAM" id="Phobius"/>
    </source>
</evidence>
<dbReference type="STRING" id="44574.AAW31_09340"/>
<feature type="transmembrane region" description="Helical" evidence="1">
    <location>
        <begin position="20"/>
        <end position="40"/>
    </location>
</feature>
<organism evidence="2 3">
    <name type="scientific">Nitrosomonas communis</name>
    <dbReference type="NCBI Taxonomy" id="44574"/>
    <lineage>
        <taxon>Bacteria</taxon>
        <taxon>Pseudomonadati</taxon>
        <taxon>Pseudomonadota</taxon>
        <taxon>Betaproteobacteria</taxon>
        <taxon>Nitrosomonadales</taxon>
        <taxon>Nitrosomonadaceae</taxon>
        <taxon>Nitrosomonas</taxon>
    </lineage>
</organism>
<keyword evidence="1" id="KW-1133">Transmembrane helix</keyword>
<accession>A0A1I4IWR9</accession>
<protein>
    <recommendedName>
        <fullName evidence="4">DUF4386 family protein</fullName>
    </recommendedName>
</protein>
<feature type="transmembrane region" description="Helical" evidence="1">
    <location>
        <begin position="60"/>
        <end position="79"/>
    </location>
</feature>
<evidence type="ECO:0000313" key="3">
    <source>
        <dbReference type="Proteomes" id="UP000183287"/>
    </source>
</evidence>
<evidence type="ECO:0000313" key="2">
    <source>
        <dbReference type="EMBL" id="SFL58765.1"/>
    </source>
</evidence>
<keyword evidence="1" id="KW-0472">Membrane</keyword>
<feature type="transmembrane region" description="Helical" evidence="1">
    <location>
        <begin position="172"/>
        <end position="192"/>
    </location>
</feature>
<feature type="transmembrane region" description="Helical" evidence="1">
    <location>
        <begin position="139"/>
        <end position="160"/>
    </location>
</feature>
<sequence>MEQEKTLTDNRLKTPRAAAVAGILFSMLYITSLVLFRVSVPADPHDAGAWLAGGWKAVNLALYLLPFAGIAFLWFIGVLRDRIGIYEDRFFSTVFFGSGLLFLAMLFASGAVAAGILISYSITPDKFVESGIYTFGRTVVYQIVNVYAVKMAGVFMISICTVAVRTKIFPQWIALLGYAMALLLLLSTGYFYWTPLAFPLWVLLVSTYILFTNLRNKPDTTSPSLKS</sequence>
<dbReference type="AlphaFoldDB" id="A0A1I4IWR9"/>
<reference evidence="3" key="1">
    <citation type="submission" date="2016-10" db="EMBL/GenBank/DDBJ databases">
        <authorList>
            <person name="Varghese N."/>
            <person name="Submissions S."/>
        </authorList>
    </citation>
    <scope>NUCLEOTIDE SEQUENCE [LARGE SCALE GENOMIC DNA]</scope>
    <source>
        <strain evidence="3">Nm44</strain>
    </source>
</reference>
<keyword evidence="1" id="KW-0812">Transmembrane</keyword>
<gene>
    <name evidence="2" type="ORF">SAMN05421863_100194</name>
</gene>
<proteinExistence type="predicted"/>
<feature type="transmembrane region" description="Helical" evidence="1">
    <location>
        <begin position="198"/>
        <end position="214"/>
    </location>
</feature>
<name>A0A1I4IWR9_9PROT</name>
<feature type="transmembrane region" description="Helical" evidence="1">
    <location>
        <begin position="91"/>
        <end position="119"/>
    </location>
</feature>
<dbReference type="RefSeq" id="WP_074902662.1">
    <property type="nucleotide sequence ID" value="NZ_FOUB01000001.1"/>
</dbReference>
<keyword evidence="3" id="KW-1185">Reference proteome</keyword>
<dbReference type="OrthoDB" id="3381134at2"/>
<dbReference type="EMBL" id="FOUB01000001">
    <property type="protein sequence ID" value="SFL58765.1"/>
    <property type="molecule type" value="Genomic_DNA"/>
</dbReference>